<dbReference type="Gene3D" id="2.60.40.10">
    <property type="entry name" value="Immunoglobulins"/>
    <property type="match status" value="1"/>
</dbReference>
<comment type="caution">
    <text evidence="2">The sequence shown here is derived from an EMBL/GenBank/DDBJ whole genome shotgun (WGS) entry which is preliminary data.</text>
</comment>
<dbReference type="SUPFAM" id="SSF49785">
    <property type="entry name" value="Galactose-binding domain-like"/>
    <property type="match status" value="2"/>
</dbReference>
<dbReference type="AlphaFoldDB" id="A0A2V3ZY50"/>
<dbReference type="Proteomes" id="UP000248079">
    <property type="component" value="Unassembled WGS sequence"/>
</dbReference>
<dbReference type="SUPFAM" id="SSF49299">
    <property type="entry name" value="PKD domain"/>
    <property type="match status" value="1"/>
</dbReference>
<name>A0A2V3ZY50_9BACT</name>
<dbReference type="InterPro" id="IPR013783">
    <property type="entry name" value="Ig-like_fold"/>
</dbReference>
<gene>
    <name evidence="2" type="ORF">DF185_17080</name>
</gene>
<accession>A0A2V3ZY50</accession>
<organism evidence="2 3">
    <name type="scientific">Marinifilum breve</name>
    <dbReference type="NCBI Taxonomy" id="2184082"/>
    <lineage>
        <taxon>Bacteria</taxon>
        <taxon>Pseudomonadati</taxon>
        <taxon>Bacteroidota</taxon>
        <taxon>Bacteroidia</taxon>
        <taxon>Marinilabiliales</taxon>
        <taxon>Marinifilaceae</taxon>
    </lineage>
</organism>
<reference evidence="2 3" key="1">
    <citation type="submission" date="2018-05" db="EMBL/GenBank/DDBJ databases">
        <title>Marinifilum breve JC075T sp. nov., a marine bacterium isolated from Yongle Blue Hole in the South China Sea.</title>
        <authorList>
            <person name="Fu T."/>
        </authorList>
    </citation>
    <scope>NUCLEOTIDE SEQUENCE [LARGE SCALE GENOMIC DNA]</scope>
    <source>
        <strain evidence="2 3">JC075</strain>
    </source>
</reference>
<dbReference type="SMART" id="SM00089">
    <property type="entry name" value="PKD"/>
    <property type="match status" value="1"/>
</dbReference>
<evidence type="ECO:0000259" key="1">
    <source>
        <dbReference type="PROSITE" id="PS50093"/>
    </source>
</evidence>
<dbReference type="PROSITE" id="PS50093">
    <property type="entry name" value="PKD"/>
    <property type="match status" value="1"/>
</dbReference>
<evidence type="ECO:0000313" key="3">
    <source>
        <dbReference type="Proteomes" id="UP000248079"/>
    </source>
</evidence>
<dbReference type="CDD" id="cd00146">
    <property type="entry name" value="PKD"/>
    <property type="match status" value="1"/>
</dbReference>
<dbReference type="InterPro" id="IPR007541">
    <property type="entry name" value="Uncharacterised_BSP"/>
</dbReference>
<dbReference type="PANTHER" id="PTHR33321">
    <property type="match status" value="1"/>
</dbReference>
<dbReference type="EMBL" id="QFLI01000008">
    <property type="protein sequence ID" value="PXX98043.1"/>
    <property type="molecule type" value="Genomic_DNA"/>
</dbReference>
<dbReference type="InterPro" id="IPR035986">
    <property type="entry name" value="PKD_dom_sf"/>
</dbReference>
<dbReference type="Pfam" id="PF04450">
    <property type="entry name" value="BSP"/>
    <property type="match status" value="1"/>
</dbReference>
<feature type="domain" description="PKD" evidence="1">
    <location>
        <begin position="64"/>
        <end position="101"/>
    </location>
</feature>
<dbReference type="PANTHER" id="PTHR33321:SF12">
    <property type="entry name" value="PLANT BASIC SECRETORY PROTEIN (BSP) FAMILY PROTEIN"/>
    <property type="match status" value="1"/>
</dbReference>
<proteinExistence type="predicted"/>
<dbReference type="InterPro" id="IPR022409">
    <property type="entry name" value="PKD/Chitinase_dom"/>
</dbReference>
<dbReference type="Pfam" id="PF00801">
    <property type="entry name" value="PKD"/>
    <property type="match status" value="1"/>
</dbReference>
<dbReference type="Gene3D" id="2.60.120.260">
    <property type="entry name" value="Galactose-binding domain-like"/>
    <property type="match status" value="2"/>
</dbReference>
<dbReference type="InterPro" id="IPR008979">
    <property type="entry name" value="Galactose-bd-like_sf"/>
</dbReference>
<dbReference type="RefSeq" id="WP_110361973.1">
    <property type="nucleotide sequence ID" value="NZ_QFLI01000008.1"/>
</dbReference>
<evidence type="ECO:0000313" key="2">
    <source>
        <dbReference type="EMBL" id="PXX98043.1"/>
    </source>
</evidence>
<sequence length="673" mass="75249">MRKLASVFFIALLATLSSCDKEESFQLDKVEANVEAKFVSDKQIVFPGDAVQFTNSSVYANNIEWTFEGGSPATSTEENPIVTYNELGSFKASLKISNEYGENVKEIVDFITVTDDAGWDNFAFPTIHFTNQTINENGALYKELIPSEQDFIKHACLKVCFEMFLLANDVNQVSNITYTVKDSETISAKGGSAPHIKIDFSSSYLVQKKNQGLSDEELIEEIEGVLIHEITHGYQYEPQGAGGYESGTDFYGFIEGVADYVRYVVGFTPVSKRKAGGNWKDGYNTSAFFIDWLHSKDPKFIYKFNATAKNINPWSWEEAIKTVLGADASVSALWNEYQADIASGKISEIDADLKEMREVREKPEYTNQEPVADPYDVTDTGFTAIRDTEFDSPSGEEIGNIIDNNIASKFLIFTDNTWVRLESETSSVVSSYTLTSADDAPGRDPKKVTLSASNDGENWDVLDTREDVSFEERHQTKAFAFNNNKEYKYYKFDFENTDQGGIFQLAELELMGTKEGGNSGSSAETVDITDNSTASWQEEGFDFFDWGLPSFAFDNDPGTAFFNMNDNTWFTFATEAKHNVTKVAITATANILGIDYVFTPDTFVLEGSNDGQNWSEIASVSETGIVAFEERKEFTFTNTEYYACHRISMTAEIEEGDNKRIMIGELELFGTAE</sequence>
<protein>
    <recommendedName>
        <fullName evidence="1">PKD domain-containing protein</fullName>
    </recommendedName>
</protein>
<dbReference type="OrthoDB" id="5134860at2"/>
<keyword evidence="3" id="KW-1185">Reference proteome</keyword>
<dbReference type="PROSITE" id="PS51257">
    <property type="entry name" value="PROKAR_LIPOPROTEIN"/>
    <property type="match status" value="1"/>
</dbReference>
<dbReference type="InterPro" id="IPR000601">
    <property type="entry name" value="PKD_dom"/>
</dbReference>